<protein>
    <submittedName>
        <fullName evidence="2">Uncharacterized protein</fullName>
    </submittedName>
</protein>
<dbReference type="OrthoDB" id="256590at2"/>
<name>A0A380PN86_YERFR</name>
<feature type="compositionally biased region" description="Acidic residues" evidence="1">
    <location>
        <begin position="96"/>
        <end position="109"/>
    </location>
</feature>
<dbReference type="RefSeq" id="WP_004712595.1">
    <property type="nucleotide sequence ID" value="NZ_CP023964.1"/>
</dbReference>
<accession>A0A380PN86</accession>
<evidence type="ECO:0000256" key="1">
    <source>
        <dbReference type="SAM" id="MobiDB-lite"/>
    </source>
</evidence>
<feature type="region of interest" description="Disordered" evidence="1">
    <location>
        <begin position="83"/>
        <end position="111"/>
    </location>
</feature>
<reference evidence="2 3" key="1">
    <citation type="submission" date="2018-06" db="EMBL/GenBank/DDBJ databases">
        <authorList>
            <consortium name="Pathogen Informatics"/>
            <person name="Doyle S."/>
        </authorList>
    </citation>
    <scope>NUCLEOTIDE SEQUENCE [LARGE SCALE GENOMIC DNA]</scope>
    <source>
        <strain evidence="2 3">NCTC11470</strain>
    </source>
</reference>
<evidence type="ECO:0000313" key="3">
    <source>
        <dbReference type="Proteomes" id="UP000254835"/>
    </source>
</evidence>
<dbReference type="GeneID" id="57903329"/>
<evidence type="ECO:0000313" key="2">
    <source>
        <dbReference type="EMBL" id="SUP75084.1"/>
    </source>
</evidence>
<dbReference type="EMBL" id="UHJA01000001">
    <property type="protein sequence ID" value="SUP75084.1"/>
    <property type="molecule type" value="Genomic_DNA"/>
</dbReference>
<organism evidence="2 3">
    <name type="scientific">Yersinia frederiksenii</name>
    <dbReference type="NCBI Taxonomy" id="29484"/>
    <lineage>
        <taxon>Bacteria</taxon>
        <taxon>Pseudomonadati</taxon>
        <taxon>Pseudomonadota</taxon>
        <taxon>Gammaproteobacteria</taxon>
        <taxon>Enterobacterales</taxon>
        <taxon>Yersiniaceae</taxon>
        <taxon>Yersinia</taxon>
    </lineage>
</organism>
<gene>
    <name evidence="2" type="ORF">NCTC11470_00089</name>
</gene>
<sequence>MTVFICLFEPKKAALKNGAIPLVIALEAINKKMASALAIGKLWEAYPAAGDNFADPKICEDTVGQPRPAVGDFDEQFAQDNTFDGKVWTPNTVASPEDEDDNDGDEQGDDSGLVNYAKLGIDVKVGKILMYGLRDIGTHELSLVYDLINDDEGDAGLRSIITALAGIPAVGAMYQESVKELVDAINVKFPKTPQFPEVQKFAQKWVDEPNKRDELTGTKKVTRINTPTPDAPIKRGFDHTYKTLDLEVALALVPTVLNCWEIYSAEMRQAKELMDSNDDAWRKWSTELRVRSDALSIPRETIFEMIRAGKEKPIFLTDAAARKEFISQYLAVKGPQPAVKNLGDGKFSIDGLVGGEQPAANSETKLALVANSGPETETKPPIVATEQENPSQEPISDNAAQQAKETLDKLGYSVYASTDEKPAEIIETAQQNDVATVAVTADEFQHRAGLIEQEIAQKSPAEQENLHIWKSVQRTDPRFTKPVEGAGYVATSINAEYMFMRATEVFGPVGEGWGYTILEEKMLSGAPMSEAIYDDNKKYVGNRLIRDADGTLICEQNHSIKIQFWYSVEGDVRGEIESYGATPYMYKTNKGIKADSEVIKKSLTDAIKKALSMLGFSADVWLGMHDNPEYKAENDIEFAIKNASEKAGDSVRLRKELDEKLTKVGNTITSAVTTNEVNKVYSTIAREVDVHRKDAEAKADHEHANYLKTRLLALHRLTEKRVAELTAQEPTL</sequence>
<dbReference type="AlphaFoldDB" id="A0A380PN86"/>
<proteinExistence type="predicted"/>
<dbReference type="Proteomes" id="UP000254835">
    <property type="component" value="Unassembled WGS sequence"/>
</dbReference>